<gene>
    <name evidence="1" type="ORF">GCM10011607_18460</name>
</gene>
<dbReference type="EMBL" id="BMII01000013">
    <property type="protein sequence ID" value="GGB58151.1"/>
    <property type="molecule type" value="Genomic_DNA"/>
</dbReference>
<accession>A0ABQ1J2P1</accession>
<dbReference type="RefSeq" id="WP_188739066.1">
    <property type="nucleotide sequence ID" value="NZ_BMII01000013.1"/>
</dbReference>
<evidence type="ECO:0000313" key="2">
    <source>
        <dbReference type="Proteomes" id="UP000617555"/>
    </source>
</evidence>
<proteinExistence type="predicted"/>
<comment type="caution">
    <text evidence="1">The sequence shown here is derived from an EMBL/GenBank/DDBJ whole genome shotgun (WGS) entry which is preliminary data.</text>
</comment>
<evidence type="ECO:0000313" key="1">
    <source>
        <dbReference type="EMBL" id="GGB58151.1"/>
    </source>
</evidence>
<organism evidence="1 2">
    <name type="scientific">Shewanella inventionis</name>
    <dbReference type="NCBI Taxonomy" id="1738770"/>
    <lineage>
        <taxon>Bacteria</taxon>
        <taxon>Pseudomonadati</taxon>
        <taxon>Pseudomonadota</taxon>
        <taxon>Gammaproteobacteria</taxon>
        <taxon>Alteromonadales</taxon>
        <taxon>Shewanellaceae</taxon>
        <taxon>Shewanella</taxon>
    </lineage>
</organism>
<reference evidence="2" key="1">
    <citation type="journal article" date="2019" name="Int. J. Syst. Evol. Microbiol.">
        <title>The Global Catalogue of Microorganisms (GCM) 10K type strain sequencing project: providing services to taxonomists for standard genome sequencing and annotation.</title>
        <authorList>
            <consortium name="The Broad Institute Genomics Platform"/>
            <consortium name="The Broad Institute Genome Sequencing Center for Infectious Disease"/>
            <person name="Wu L."/>
            <person name="Ma J."/>
        </authorList>
    </citation>
    <scope>NUCLEOTIDE SEQUENCE [LARGE SCALE GENOMIC DNA]</scope>
    <source>
        <strain evidence="2">CGMCC 1.15339</strain>
    </source>
</reference>
<protein>
    <recommendedName>
        <fullName evidence="3">Secreted protein</fullName>
    </recommendedName>
</protein>
<dbReference type="Proteomes" id="UP000617555">
    <property type="component" value="Unassembled WGS sequence"/>
</dbReference>
<keyword evidence="2" id="KW-1185">Reference proteome</keyword>
<sequence length="174" mass="19488">MLTRLTQKATLRGGLPLTLLWIFSVASASEFSQLTAKPAKDNAELNNDNANQLPQQYATDSQGNIIAIPTKAQSALEYNANDIFIKPSLQKHIDANKAITSSAHQTSTNMADDPSCRWLQSRITHLQKKQRQTQNSSFSHYQDEIDIRESEWDCLKCATSGPNDVDRGECQHKR</sequence>
<name>A0ABQ1J2P1_9GAMM</name>
<evidence type="ECO:0008006" key="3">
    <source>
        <dbReference type="Google" id="ProtNLM"/>
    </source>
</evidence>